<evidence type="ECO:0000256" key="3">
    <source>
        <dbReference type="ARBA" id="ARBA00020749"/>
    </source>
</evidence>
<evidence type="ECO:0000256" key="5">
    <source>
        <dbReference type="ARBA" id="ARBA00023242"/>
    </source>
</evidence>
<evidence type="ECO:0000256" key="1">
    <source>
        <dbReference type="ARBA" id="ARBA00004642"/>
    </source>
</evidence>
<keyword evidence="5" id="KW-0539">Nucleus</keyword>
<dbReference type="Gene3D" id="2.60.120.340">
    <property type="entry name" value="Nucleoplasmin core domain"/>
    <property type="match status" value="1"/>
</dbReference>
<dbReference type="EMBL" id="GBXM01030466">
    <property type="protein sequence ID" value="JAH78111.1"/>
    <property type="molecule type" value="Transcribed_RNA"/>
</dbReference>
<dbReference type="GO" id="GO:0003682">
    <property type="term" value="F:chromatin binding"/>
    <property type="evidence" value="ECO:0007669"/>
    <property type="project" value="TreeGrafter"/>
</dbReference>
<dbReference type="GO" id="GO:0005730">
    <property type="term" value="C:nucleolus"/>
    <property type="evidence" value="ECO:0007669"/>
    <property type="project" value="TreeGrafter"/>
</dbReference>
<dbReference type="GO" id="GO:0042274">
    <property type="term" value="P:ribosomal small subunit biogenesis"/>
    <property type="evidence" value="ECO:0007669"/>
    <property type="project" value="TreeGrafter"/>
</dbReference>
<accession>A0A0E9VJC5</accession>
<dbReference type="GO" id="GO:1990904">
    <property type="term" value="C:ribonucleoprotein complex"/>
    <property type="evidence" value="ECO:0007669"/>
    <property type="project" value="TreeGrafter"/>
</dbReference>
<evidence type="ECO:0000256" key="6">
    <source>
        <dbReference type="SAM" id="MobiDB-lite"/>
    </source>
</evidence>
<dbReference type="AlphaFoldDB" id="A0A0E9VJC5"/>
<dbReference type="GO" id="GO:0042273">
    <property type="term" value="P:ribosomal large subunit biogenesis"/>
    <property type="evidence" value="ECO:0007669"/>
    <property type="project" value="TreeGrafter"/>
</dbReference>
<dbReference type="Pfam" id="PF03066">
    <property type="entry name" value="Nucleoplasmin"/>
    <property type="match status" value="1"/>
</dbReference>
<evidence type="ECO:0000313" key="8">
    <source>
        <dbReference type="EMBL" id="JAH78111.1"/>
    </source>
</evidence>
<dbReference type="GO" id="GO:0000056">
    <property type="term" value="P:ribosomal small subunit export from nucleus"/>
    <property type="evidence" value="ECO:0007669"/>
    <property type="project" value="TreeGrafter"/>
</dbReference>
<dbReference type="PANTHER" id="PTHR22747:SF28">
    <property type="entry name" value="NUCLEOPHOSMIN"/>
    <property type="match status" value="1"/>
</dbReference>
<dbReference type="InterPro" id="IPR004301">
    <property type="entry name" value="Nucleoplasmin"/>
</dbReference>
<feature type="compositionally biased region" description="Polar residues" evidence="6">
    <location>
        <begin position="48"/>
        <end position="61"/>
    </location>
</feature>
<organism evidence="8">
    <name type="scientific">Anguilla anguilla</name>
    <name type="common">European freshwater eel</name>
    <name type="synonym">Muraena anguilla</name>
    <dbReference type="NCBI Taxonomy" id="7936"/>
    <lineage>
        <taxon>Eukaryota</taxon>
        <taxon>Metazoa</taxon>
        <taxon>Chordata</taxon>
        <taxon>Craniata</taxon>
        <taxon>Vertebrata</taxon>
        <taxon>Euteleostomi</taxon>
        <taxon>Actinopterygii</taxon>
        <taxon>Neopterygii</taxon>
        <taxon>Teleostei</taxon>
        <taxon>Anguilliformes</taxon>
        <taxon>Anguillidae</taxon>
        <taxon>Anguilla</taxon>
    </lineage>
</organism>
<dbReference type="InterPro" id="IPR024057">
    <property type="entry name" value="Nucleoplasmin_core_dom"/>
</dbReference>
<dbReference type="InterPro" id="IPR036824">
    <property type="entry name" value="Nucleoplasmin_core_dom_sf"/>
</dbReference>
<evidence type="ECO:0000256" key="2">
    <source>
        <dbReference type="ARBA" id="ARBA00010744"/>
    </source>
</evidence>
<reference evidence="8" key="2">
    <citation type="journal article" date="2015" name="Fish Shellfish Immunol.">
        <title>Early steps in the European eel (Anguilla anguilla)-Vibrio vulnificus interaction in the gills: Role of the RtxA13 toxin.</title>
        <authorList>
            <person name="Callol A."/>
            <person name="Pajuelo D."/>
            <person name="Ebbesson L."/>
            <person name="Teles M."/>
            <person name="MacKenzie S."/>
            <person name="Amaro C."/>
        </authorList>
    </citation>
    <scope>NUCLEOTIDE SEQUENCE</scope>
</reference>
<dbReference type="GO" id="GO:0042393">
    <property type="term" value="F:histone binding"/>
    <property type="evidence" value="ECO:0007669"/>
    <property type="project" value="TreeGrafter"/>
</dbReference>
<dbReference type="GO" id="GO:0045944">
    <property type="term" value="P:positive regulation of transcription by RNA polymerase II"/>
    <property type="evidence" value="ECO:0007669"/>
    <property type="project" value="TreeGrafter"/>
</dbReference>
<dbReference type="GO" id="GO:0005737">
    <property type="term" value="C:cytoplasm"/>
    <property type="evidence" value="ECO:0007669"/>
    <property type="project" value="TreeGrafter"/>
</dbReference>
<comment type="subcellular location">
    <subcellularLocation>
        <location evidence="1">Nucleus</location>
        <location evidence="1">Nucleoplasm</location>
    </subcellularLocation>
</comment>
<dbReference type="GO" id="GO:0000055">
    <property type="term" value="P:ribosomal large subunit export from nucleus"/>
    <property type="evidence" value="ECO:0007669"/>
    <property type="project" value="TreeGrafter"/>
</dbReference>
<dbReference type="GO" id="GO:0010824">
    <property type="term" value="P:regulation of centrosome duplication"/>
    <property type="evidence" value="ECO:0007669"/>
    <property type="project" value="TreeGrafter"/>
</dbReference>
<dbReference type="PANTHER" id="PTHR22747">
    <property type="entry name" value="NUCLEOPLASMIN"/>
    <property type="match status" value="1"/>
</dbReference>
<name>A0A0E9VJC5_ANGAN</name>
<feature type="domain" description="Nucleoplasmin core" evidence="7">
    <location>
        <begin position="1"/>
        <end position="31"/>
    </location>
</feature>
<reference evidence="8" key="1">
    <citation type="submission" date="2014-11" db="EMBL/GenBank/DDBJ databases">
        <authorList>
            <person name="Amaro Gonzalez C."/>
        </authorList>
    </citation>
    <scope>NUCLEOTIDE SEQUENCE</scope>
</reference>
<dbReference type="GO" id="GO:0005813">
    <property type="term" value="C:centrosome"/>
    <property type="evidence" value="ECO:0007669"/>
    <property type="project" value="TreeGrafter"/>
</dbReference>
<feature type="region of interest" description="Disordered" evidence="6">
    <location>
        <begin position="28"/>
        <end position="75"/>
    </location>
</feature>
<proteinExistence type="inferred from homology"/>
<dbReference type="SUPFAM" id="SSF69203">
    <property type="entry name" value="Nucleoplasmin-like core domain"/>
    <property type="match status" value="1"/>
</dbReference>
<keyword evidence="4" id="KW-0143">Chaperone</keyword>
<dbReference type="GO" id="GO:0003723">
    <property type="term" value="F:RNA binding"/>
    <property type="evidence" value="ECO:0007669"/>
    <property type="project" value="TreeGrafter"/>
</dbReference>
<dbReference type="GO" id="GO:0006338">
    <property type="term" value="P:chromatin remodeling"/>
    <property type="evidence" value="ECO:0007669"/>
    <property type="project" value="TreeGrafter"/>
</dbReference>
<comment type="similarity">
    <text evidence="2">Belongs to the nucleoplasmin family.</text>
</comment>
<sequence>MSLGGFEITPPITFRLKSGSGPVFISGQHFVSVKDSDDEEEDEEEENNTSPLKRPSNSTSGKAPLAEETENGKVG</sequence>
<protein>
    <recommendedName>
        <fullName evidence="3">Nucleophosmin</fullName>
    </recommendedName>
</protein>
<dbReference type="GO" id="GO:0005654">
    <property type="term" value="C:nucleoplasm"/>
    <property type="evidence" value="ECO:0007669"/>
    <property type="project" value="UniProtKB-SubCell"/>
</dbReference>
<evidence type="ECO:0000259" key="7">
    <source>
        <dbReference type="Pfam" id="PF03066"/>
    </source>
</evidence>
<feature type="compositionally biased region" description="Acidic residues" evidence="6">
    <location>
        <begin position="36"/>
        <end position="47"/>
    </location>
</feature>
<evidence type="ECO:0000256" key="4">
    <source>
        <dbReference type="ARBA" id="ARBA00023186"/>
    </source>
</evidence>